<dbReference type="GO" id="GO:0016746">
    <property type="term" value="F:acyltransferase activity"/>
    <property type="evidence" value="ECO:0007669"/>
    <property type="project" value="UniProtKB-KW"/>
</dbReference>
<evidence type="ECO:0000256" key="1">
    <source>
        <dbReference type="ARBA" id="ARBA00004533"/>
    </source>
</evidence>
<keyword evidence="2" id="KW-1003">Cell membrane</keyword>
<dbReference type="PIRSF" id="PIRSF028561">
    <property type="entry name" value="Ac_Trasf"/>
    <property type="match status" value="1"/>
</dbReference>
<dbReference type="AlphaFoldDB" id="A0A5C1EA59"/>
<keyword evidence="4 7" id="KW-0808">Transferase</keyword>
<dbReference type="PANTHER" id="PTHR30606:SF9">
    <property type="entry name" value="LIPID A BIOSYNTHESIS LAUROYLTRANSFERASE"/>
    <property type="match status" value="1"/>
</dbReference>
<dbReference type="KEGG" id="otr:OTERR_20430"/>
<dbReference type="InterPro" id="IPR014548">
    <property type="entry name" value="Ac_Trasf"/>
</dbReference>
<dbReference type="InterPro" id="IPR004960">
    <property type="entry name" value="LipA_acyltrans"/>
</dbReference>
<accession>A0A5C1EA59</accession>
<evidence type="ECO:0000256" key="4">
    <source>
        <dbReference type="ARBA" id="ARBA00022679"/>
    </source>
</evidence>
<comment type="subcellular location">
    <subcellularLocation>
        <location evidence="1">Cell inner membrane</location>
    </subcellularLocation>
</comment>
<protein>
    <submittedName>
        <fullName evidence="7">Putative lauroyl/myristoyl acyltransferase</fullName>
    </submittedName>
</protein>
<dbReference type="Proteomes" id="UP000323671">
    <property type="component" value="Chromosome"/>
</dbReference>
<keyword evidence="3" id="KW-0997">Cell inner membrane</keyword>
<evidence type="ECO:0000256" key="5">
    <source>
        <dbReference type="ARBA" id="ARBA00023136"/>
    </source>
</evidence>
<reference evidence="7 8" key="1">
    <citation type="submission" date="2017-07" db="EMBL/GenBank/DDBJ databases">
        <title>Complete genome sequence of Oryzomicrobium terrae TPP412.</title>
        <authorList>
            <person name="Chiu L.-W."/>
            <person name="Lo K.-J."/>
            <person name="Tsai Y.-M."/>
            <person name="Lin S.-S."/>
            <person name="Kuo C.-H."/>
            <person name="Liu C.-T."/>
        </authorList>
    </citation>
    <scope>NUCLEOTIDE SEQUENCE [LARGE SCALE GENOMIC DNA]</scope>
    <source>
        <strain evidence="7 8">TPP412</strain>
    </source>
</reference>
<dbReference type="Pfam" id="PF03279">
    <property type="entry name" value="Lip_A_acyltrans"/>
    <property type="match status" value="1"/>
</dbReference>
<dbReference type="EMBL" id="CP022579">
    <property type="protein sequence ID" value="QEL65519.1"/>
    <property type="molecule type" value="Genomic_DNA"/>
</dbReference>
<dbReference type="GO" id="GO:0009247">
    <property type="term" value="P:glycolipid biosynthetic process"/>
    <property type="evidence" value="ECO:0007669"/>
    <property type="project" value="UniProtKB-ARBA"/>
</dbReference>
<name>A0A5C1EA59_9RHOO</name>
<sequence>MFWLRVMTWISLRLGRPAGRLVLHLIAAYFLAFAPTARRASRDYLRRALDRTPGLADLYRHFFAFATTIHDRVYLINDRFDLFDLDIDGEKLIDEASRGGRGAFLMGGHLGSFEAIRALGRRHPRLTIATLMYEENARKINAMLTAINPRVRHNVIPLGKLDSMLKVRESLDQGMIVGILADRSLEAGPGLALPFLGGTATFPLGPFRMAAMLRRPVIFMAGLYAGGNRYHIHFETLADFSATAAGERDAAVREAVRRYATCLEAQCRRHPYNWFNFFDFWQAEGPPSGAPAAS</sequence>
<evidence type="ECO:0000313" key="7">
    <source>
        <dbReference type="EMBL" id="QEL65519.1"/>
    </source>
</evidence>
<keyword evidence="6 7" id="KW-0012">Acyltransferase</keyword>
<dbReference type="PANTHER" id="PTHR30606">
    <property type="entry name" value="LIPID A BIOSYNTHESIS LAUROYL ACYLTRANSFERASE"/>
    <property type="match status" value="1"/>
</dbReference>
<evidence type="ECO:0000313" key="8">
    <source>
        <dbReference type="Proteomes" id="UP000323671"/>
    </source>
</evidence>
<gene>
    <name evidence="7" type="ORF">OTERR_20430</name>
</gene>
<keyword evidence="8" id="KW-1185">Reference proteome</keyword>
<evidence type="ECO:0000256" key="6">
    <source>
        <dbReference type="ARBA" id="ARBA00023315"/>
    </source>
</evidence>
<dbReference type="CDD" id="cd07984">
    <property type="entry name" value="LPLAT_LABLAT-like"/>
    <property type="match status" value="1"/>
</dbReference>
<organism evidence="7 8">
    <name type="scientific">Oryzomicrobium terrae</name>
    <dbReference type="NCBI Taxonomy" id="1735038"/>
    <lineage>
        <taxon>Bacteria</taxon>
        <taxon>Pseudomonadati</taxon>
        <taxon>Pseudomonadota</taxon>
        <taxon>Betaproteobacteria</taxon>
        <taxon>Rhodocyclales</taxon>
        <taxon>Rhodocyclaceae</taxon>
        <taxon>Oryzomicrobium</taxon>
    </lineage>
</organism>
<dbReference type="GO" id="GO:0005886">
    <property type="term" value="C:plasma membrane"/>
    <property type="evidence" value="ECO:0007669"/>
    <property type="project" value="UniProtKB-SubCell"/>
</dbReference>
<keyword evidence="5" id="KW-0472">Membrane</keyword>
<proteinExistence type="predicted"/>
<evidence type="ECO:0000256" key="3">
    <source>
        <dbReference type="ARBA" id="ARBA00022519"/>
    </source>
</evidence>
<evidence type="ECO:0000256" key="2">
    <source>
        <dbReference type="ARBA" id="ARBA00022475"/>
    </source>
</evidence>